<name>A0A383WCQ6_TETOB</name>
<protein>
    <recommendedName>
        <fullName evidence="5">Tudor domain-containing protein</fullName>
    </recommendedName>
</protein>
<keyword evidence="2" id="KW-1133">Transmembrane helix</keyword>
<keyword evidence="2" id="KW-0812">Transmembrane</keyword>
<evidence type="ECO:0000256" key="1">
    <source>
        <dbReference type="SAM" id="MobiDB-lite"/>
    </source>
</evidence>
<feature type="compositionally biased region" description="Pro residues" evidence="1">
    <location>
        <begin position="15"/>
        <end position="24"/>
    </location>
</feature>
<keyword evidence="2" id="KW-0472">Membrane</keyword>
<gene>
    <name evidence="3" type="ORF">BQ4739_LOCUS15122</name>
</gene>
<keyword evidence="4" id="KW-1185">Reference proteome</keyword>
<feature type="compositionally biased region" description="Low complexity" evidence="1">
    <location>
        <begin position="93"/>
        <end position="124"/>
    </location>
</feature>
<reference evidence="3 4" key="1">
    <citation type="submission" date="2016-10" db="EMBL/GenBank/DDBJ databases">
        <authorList>
            <person name="Cai Z."/>
        </authorList>
    </citation>
    <scope>NUCLEOTIDE SEQUENCE [LARGE SCALE GENOMIC DNA]</scope>
</reference>
<feature type="region of interest" description="Disordered" evidence="1">
    <location>
        <begin position="1"/>
        <end position="29"/>
    </location>
</feature>
<evidence type="ECO:0000313" key="3">
    <source>
        <dbReference type="EMBL" id="SZX74804.1"/>
    </source>
</evidence>
<organism evidence="3 4">
    <name type="scientific">Tetradesmus obliquus</name>
    <name type="common">Green alga</name>
    <name type="synonym">Acutodesmus obliquus</name>
    <dbReference type="NCBI Taxonomy" id="3088"/>
    <lineage>
        <taxon>Eukaryota</taxon>
        <taxon>Viridiplantae</taxon>
        <taxon>Chlorophyta</taxon>
        <taxon>core chlorophytes</taxon>
        <taxon>Chlorophyceae</taxon>
        <taxon>CS clade</taxon>
        <taxon>Sphaeropleales</taxon>
        <taxon>Scenedesmaceae</taxon>
        <taxon>Tetradesmus</taxon>
    </lineage>
</organism>
<accession>A0A383WCQ6</accession>
<feature type="transmembrane region" description="Helical" evidence="2">
    <location>
        <begin position="184"/>
        <end position="207"/>
    </location>
</feature>
<evidence type="ECO:0000256" key="2">
    <source>
        <dbReference type="SAM" id="Phobius"/>
    </source>
</evidence>
<proteinExistence type="predicted"/>
<dbReference type="Proteomes" id="UP000256970">
    <property type="component" value="Unassembled WGS sequence"/>
</dbReference>
<evidence type="ECO:0000313" key="4">
    <source>
        <dbReference type="Proteomes" id="UP000256970"/>
    </source>
</evidence>
<dbReference type="EMBL" id="FNXT01001221">
    <property type="protein sequence ID" value="SZX74804.1"/>
    <property type="molecule type" value="Genomic_DNA"/>
</dbReference>
<feature type="compositionally biased region" description="Acidic residues" evidence="1">
    <location>
        <begin position="135"/>
        <end position="147"/>
    </location>
</feature>
<sequence length="239" mass="25997">MSTPTKRTTPRKQPKTPPRSPGPCPYKGQQLLVPGEVFQQQEAFSAVVKGWNGKRTDQLLVKFDDGTQYWFPEADVLQWMGDSDTSARGVQLTPSSPAAAADTTSTPRRTTRQATAAAAAAGSSGRRKQQRATQEEDEFESSDDEDSAATAATADEVFDMPLFQQPPSQPPLSRRQRVRGFDEATSEAVVAAGVLLALLVMAAAVWLARWPAHELESCLDALRALSADVREKLRARSLV</sequence>
<feature type="region of interest" description="Disordered" evidence="1">
    <location>
        <begin position="86"/>
        <end position="149"/>
    </location>
</feature>
<dbReference type="AlphaFoldDB" id="A0A383WCQ6"/>
<evidence type="ECO:0008006" key="5">
    <source>
        <dbReference type="Google" id="ProtNLM"/>
    </source>
</evidence>